<dbReference type="Proteomes" id="UP000186292">
    <property type="component" value="Unassembled WGS sequence"/>
</dbReference>
<dbReference type="RefSeq" id="WP_076598184.1">
    <property type="nucleotide sequence ID" value="NZ_CP046976.1"/>
</dbReference>
<evidence type="ECO:0000313" key="1">
    <source>
        <dbReference type="EMBL" id="SIS38966.1"/>
    </source>
</evidence>
<gene>
    <name evidence="1" type="ORF">SAMN05444817_101203</name>
</gene>
<organism evidence="1 2">
    <name type="scientific">Corynebacterium appendicis CIP 107643</name>
    <dbReference type="NCBI Taxonomy" id="1161099"/>
    <lineage>
        <taxon>Bacteria</taxon>
        <taxon>Bacillati</taxon>
        <taxon>Actinomycetota</taxon>
        <taxon>Actinomycetes</taxon>
        <taxon>Mycobacteriales</taxon>
        <taxon>Corynebacteriaceae</taxon>
        <taxon>Corynebacterium</taxon>
    </lineage>
</organism>
<accession>A0A1N7IPN7</accession>
<sequence length="142" mass="15004">MKLNYSLTSGFATGDGAAPTRENVSSWIAWAPVPASDLAADSALSTTFYLTPRAIPQLSEDTLLLGVLVGEADIDIDSALDPQQLSYTDGASATVEATHPLGLDAVRVVAAKSGPARRQAQSALIDVPGDRQFHIIHELFEQ</sequence>
<dbReference type="STRING" id="1161099.SAMN05444817_101203"/>
<proteinExistence type="predicted"/>
<name>A0A1N7IPN7_9CORY</name>
<dbReference type="OrthoDB" id="4406084at2"/>
<dbReference type="EMBL" id="FTOF01000001">
    <property type="protein sequence ID" value="SIS38966.1"/>
    <property type="molecule type" value="Genomic_DNA"/>
</dbReference>
<keyword evidence="2" id="KW-1185">Reference proteome</keyword>
<protein>
    <submittedName>
        <fullName evidence="1">Uncharacterized protein</fullName>
    </submittedName>
</protein>
<dbReference type="AlphaFoldDB" id="A0A1N7IPN7"/>
<reference evidence="2" key="1">
    <citation type="submission" date="2017-01" db="EMBL/GenBank/DDBJ databases">
        <authorList>
            <person name="Varghese N."/>
            <person name="Submissions S."/>
        </authorList>
    </citation>
    <scope>NUCLEOTIDE SEQUENCE [LARGE SCALE GENOMIC DNA]</scope>
    <source>
        <strain evidence="2">DSM 44531</strain>
    </source>
</reference>
<evidence type="ECO:0000313" key="2">
    <source>
        <dbReference type="Proteomes" id="UP000186292"/>
    </source>
</evidence>